<evidence type="ECO:0000256" key="5">
    <source>
        <dbReference type="HAMAP-Rule" id="MF_00213"/>
    </source>
</evidence>
<keyword evidence="4 5" id="KW-0862">Zinc</keyword>
<comment type="function">
    <text evidence="5">Involved in the maturation of [NiFe] hydrogenases. Required for nickel insertion into the metal center of the hydrogenase.</text>
</comment>
<organism evidence="6 7">
    <name type="scientific">Tumidithrix elongata BACA0141</name>
    <dbReference type="NCBI Taxonomy" id="2716417"/>
    <lineage>
        <taxon>Bacteria</taxon>
        <taxon>Bacillati</taxon>
        <taxon>Cyanobacteriota</taxon>
        <taxon>Cyanophyceae</taxon>
        <taxon>Pseudanabaenales</taxon>
        <taxon>Pseudanabaenaceae</taxon>
        <taxon>Tumidithrix</taxon>
        <taxon>Tumidithrix elongata</taxon>
    </lineage>
</organism>
<feature type="binding site" evidence="5">
    <location>
        <position position="76"/>
    </location>
    <ligand>
        <name>Zn(2+)</name>
        <dbReference type="ChEBI" id="CHEBI:29105"/>
    </ligand>
</feature>
<dbReference type="PIRSF" id="PIRSF004761">
    <property type="entry name" value="Hydrgn_mat_HypA"/>
    <property type="match status" value="1"/>
</dbReference>
<dbReference type="RefSeq" id="WP_330483565.1">
    <property type="nucleotide sequence ID" value="NZ_JAZBJZ010000033.1"/>
</dbReference>
<keyword evidence="3 5" id="KW-0479">Metal-binding</keyword>
<sequence>MHELSLMESMLEIALESARDRGAQKIHQIDLRVGALSGVVPEALEFAFDACTQNTIAAGANLKIELISALCHCENCDREFSPPDIIYDCPNCGKISSKLLQGRELQLTSIEVS</sequence>
<keyword evidence="7" id="KW-1185">Reference proteome</keyword>
<dbReference type="HAMAP" id="MF_00213">
    <property type="entry name" value="HypA_HybF"/>
    <property type="match status" value="1"/>
</dbReference>
<dbReference type="NCBIfam" id="TIGR00100">
    <property type="entry name" value="hypA"/>
    <property type="match status" value="1"/>
</dbReference>
<dbReference type="PANTHER" id="PTHR34535">
    <property type="entry name" value="HYDROGENASE MATURATION FACTOR HYPA"/>
    <property type="match status" value="1"/>
</dbReference>
<feature type="binding site" evidence="5">
    <location>
        <position position="2"/>
    </location>
    <ligand>
        <name>Ni(2+)</name>
        <dbReference type="ChEBI" id="CHEBI:49786"/>
    </ligand>
</feature>
<evidence type="ECO:0000256" key="4">
    <source>
        <dbReference type="ARBA" id="ARBA00022833"/>
    </source>
</evidence>
<gene>
    <name evidence="5 6" type="primary">hypA</name>
    <name evidence="6" type="ORF">V2H45_10300</name>
</gene>
<reference evidence="6" key="1">
    <citation type="submission" date="2024-01" db="EMBL/GenBank/DDBJ databases">
        <title>Bank of Algae and Cyanobacteria of the Azores (BACA) strain genomes.</title>
        <authorList>
            <person name="Luz R."/>
            <person name="Cordeiro R."/>
            <person name="Fonseca A."/>
            <person name="Goncalves V."/>
        </authorList>
    </citation>
    <scope>NUCLEOTIDE SEQUENCE</scope>
    <source>
        <strain evidence="6">BACA0141</strain>
    </source>
</reference>
<keyword evidence="2 5" id="KW-0533">Nickel</keyword>
<dbReference type="Pfam" id="PF01155">
    <property type="entry name" value="HypA"/>
    <property type="match status" value="1"/>
</dbReference>
<accession>A0AAW9Q2K9</accession>
<comment type="caution">
    <text evidence="6">The sequence shown here is derived from an EMBL/GenBank/DDBJ whole genome shotgun (WGS) entry which is preliminary data.</text>
</comment>
<evidence type="ECO:0000256" key="2">
    <source>
        <dbReference type="ARBA" id="ARBA00022596"/>
    </source>
</evidence>
<name>A0AAW9Q2K9_9CYAN</name>
<dbReference type="GO" id="GO:0008270">
    <property type="term" value="F:zinc ion binding"/>
    <property type="evidence" value="ECO:0007669"/>
    <property type="project" value="UniProtKB-UniRule"/>
</dbReference>
<dbReference type="EMBL" id="JAZBJZ010000033">
    <property type="protein sequence ID" value="MEE3717136.1"/>
    <property type="molecule type" value="Genomic_DNA"/>
</dbReference>
<feature type="binding site" evidence="5">
    <location>
        <position position="92"/>
    </location>
    <ligand>
        <name>Zn(2+)</name>
        <dbReference type="ChEBI" id="CHEBI:29105"/>
    </ligand>
</feature>
<evidence type="ECO:0000313" key="7">
    <source>
        <dbReference type="Proteomes" id="UP001333818"/>
    </source>
</evidence>
<dbReference type="PROSITE" id="PS01249">
    <property type="entry name" value="HYPA"/>
    <property type="match status" value="1"/>
</dbReference>
<dbReference type="Proteomes" id="UP001333818">
    <property type="component" value="Unassembled WGS sequence"/>
</dbReference>
<proteinExistence type="inferred from homology"/>
<dbReference type="InterPro" id="IPR020538">
    <property type="entry name" value="Hydgase_Ni_incorp_HypA/HybF_CS"/>
</dbReference>
<comment type="similarity">
    <text evidence="1 5">Belongs to the HypA/HybF family.</text>
</comment>
<dbReference type="GO" id="GO:0051604">
    <property type="term" value="P:protein maturation"/>
    <property type="evidence" value="ECO:0007669"/>
    <property type="project" value="InterPro"/>
</dbReference>
<evidence type="ECO:0000256" key="1">
    <source>
        <dbReference type="ARBA" id="ARBA00010748"/>
    </source>
</evidence>
<evidence type="ECO:0000256" key="3">
    <source>
        <dbReference type="ARBA" id="ARBA00022723"/>
    </source>
</evidence>
<protein>
    <recommendedName>
        <fullName evidence="5">Hydrogenase maturation factor HypA</fullName>
    </recommendedName>
</protein>
<dbReference type="Gene3D" id="3.30.2320.80">
    <property type="match status" value="1"/>
</dbReference>
<evidence type="ECO:0000313" key="6">
    <source>
        <dbReference type="EMBL" id="MEE3717136.1"/>
    </source>
</evidence>
<dbReference type="GO" id="GO:0016151">
    <property type="term" value="F:nickel cation binding"/>
    <property type="evidence" value="ECO:0007669"/>
    <property type="project" value="UniProtKB-UniRule"/>
</dbReference>
<dbReference type="PANTHER" id="PTHR34535:SF3">
    <property type="entry name" value="HYDROGENASE MATURATION FACTOR HYPA"/>
    <property type="match status" value="1"/>
</dbReference>
<feature type="binding site" evidence="5">
    <location>
        <position position="73"/>
    </location>
    <ligand>
        <name>Zn(2+)</name>
        <dbReference type="ChEBI" id="CHEBI:29105"/>
    </ligand>
</feature>
<dbReference type="AlphaFoldDB" id="A0AAW9Q2K9"/>
<dbReference type="InterPro" id="IPR000688">
    <property type="entry name" value="HypA/HybF"/>
</dbReference>
<feature type="binding site" evidence="5">
    <location>
        <position position="89"/>
    </location>
    <ligand>
        <name>Zn(2+)</name>
        <dbReference type="ChEBI" id="CHEBI:29105"/>
    </ligand>
</feature>